<gene>
    <name evidence="4" type="ORF">I3842_07G046200</name>
</gene>
<dbReference type="CDD" id="cd18095">
    <property type="entry name" value="SpoU-like_rRNA-MTase"/>
    <property type="match status" value="1"/>
</dbReference>
<accession>A0A922JE83</accession>
<name>A0A922JE83_CARIL</name>
<dbReference type="GO" id="GO:0008173">
    <property type="term" value="F:RNA methyltransferase activity"/>
    <property type="evidence" value="ECO:0007669"/>
    <property type="project" value="InterPro"/>
</dbReference>
<evidence type="ECO:0000256" key="1">
    <source>
        <dbReference type="ARBA" id="ARBA00022603"/>
    </source>
</evidence>
<proteinExistence type="predicted"/>
<dbReference type="Proteomes" id="UP000811246">
    <property type="component" value="Chromosome 7"/>
</dbReference>
<dbReference type="FunFam" id="3.40.1280.10:FF:000027">
    <property type="entry name" value="Putative tRNA/rRNA methyltransferase YsgA"/>
    <property type="match status" value="1"/>
</dbReference>
<dbReference type="PANTHER" id="PTHR43191:SF2">
    <property type="entry name" value="RRNA METHYLTRANSFERASE 3, MITOCHONDRIAL"/>
    <property type="match status" value="1"/>
</dbReference>
<dbReference type="PANTHER" id="PTHR43191">
    <property type="entry name" value="RRNA METHYLTRANSFERASE 3"/>
    <property type="match status" value="1"/>
</dbReference>
<dbReference type="Pfam" id="PF00588">
    <property type="entry name" value="SpoU_methylase"/>
    <property type="match status" value="1"/>
</dbReference>
<sequence length="333" mass="36578">MPCLYTSLMPTSYPPKLGVSNSQLTFSIAQTQTHFKENTSDSVDVKLPLPSHVKSITSASNPFVKHCIKLRHSTSYRHSHGSVLVVGATTVREIYKFQESLQEKTVEMDCLLLLDKAEVPEGIDSFPGRIVRVSAAVMKKLSGLKSTESIDAIALMRIPTRFFNLENDQDKADCRRWFPYPHRILVLDGIQDPGNLGTLLRSALAFRWGGVFLLPRCCDPFNGKALRASRGASFQIPIVCGSWIHLEALVNEFQMKVLAGHPKSTGDLKPVSQLSKGLADSLVDFPLCLVLGSEGSGLSEKSRHVCDLVSIPMTGEFESLNVSVAGGILMYML</sequence>
<dbReference type="GO" id="GO:0003723">
    <property type="term" value="F:RNA binding"/>
    <property type="evidence" value="ECO:0007669"/>
    <property type="project" value="InterPro"/>
</dbReference>
<evidence type="ECO:0000256" key="2">
    <source>
        <dbReference type="ARBA" id="ARBA00022679"/>
    </source>
</evidence>
<evidence type="ECO:0000313" key="4">
    <source>
        <dbReference type="EMBL" id="KAG6702652.1"/>
    </source>
</evidence>
<dbReference type="InterPro" id="IPR051259">
    <property type="entry name" value="rRNA_Methyltransferase"/>
</dbReference>
<dbReference type="GO" id="GO:0006396">
    <property type="term" value="P:RNA processing"/>
    <property type="evidence" value="ECO:0007669"/>
    <property type="project" value="InterPro"/>
</dbReference>
<dbReference type="GO" id="GO:0032259">
    <property type="term" value="P:methylation"/>
    <property type="evidence" value="ECO:0007669"/>
    <property type="project" value="UniProtKB-KW"/>
</dbReference>
<reference evidence="4" key="1">
    <citation type="submission" date="2021-01" db="EMBL/GenBank/DDBJ databases">
        <authorList>
            <person name="Lovell J.T."/>
            <person name="Bentley N."/>
            <person name="Bhattarai G."/>
            <person name="Jenkins J.W."/>
            <person name="Sreedasyam A."/>
            <person name="Alarcon Y."/>
            <person name="Bock C."/>
            <person name="Boston L."/>
            <person name="Carlson J."/>
            <person name="Cervantes K."/>
            <person name="Clermont K."/>
            <person name="Krom N."/>
            <person name="Kubenka K."/>
            <person name="Mamidi S."/>
            <person name="Mattison C."/>
            <person name="Monteros M."/>
            <person name="Pisani C."/>
            <person name="Plott C."/>
            <person name="Rajasekar S."/>
            <person name="Rhein H.S."/>
            <person name="Rohla C."/>
            <person name="Song M."/>
            <person name="Hilaire R.S."/>
            <person name="Shu S."/>
            <person name="Wells L."/>
            <person name="Wang X."/>
            <person name="Webber J."/>
            <person name="Heerema R.J."/>
            <person name="Klein P."/>
            <person name="Conner P."/>
            <person name="Grauke L."/>
            <person name="Grimwood J."/>
            <person name="Schmutz J."/>
            <person name="Randall J.J."/>
        </authorList>
    </citation>
    <scope>NUCLEOTIDE SEQUENCE</scope>
    <source>
        <tissue evidence="4">Leaf</tissue>
    </source>
</reference>
<comment type="caution">
    <text evidence="4">The sequence shown here is derived from an EMBL/GenBank/DDBJ whole genome shotgun (WGS) entry which is preliminary data.</text>
</comment>
<dbReference type="FunFam" id="3.30.1330.30:FF:000034">
    <property type="entry name" value="Os03g0685100 protein"/>
    <property type="match status" value="1"/>
</dbReference>
<protein>
    <recommendedName>
        <fullName evidence="3">tRNA/rRNA methyltransferase SpoU type domain-containing protein</fullName>
    </recommendedName>
</protein>
<organism evidence="4 5">
    <name type="scientific">Carya illinoinensis</name>
    <name type="common">Pecan</name>
    <dbReference type="NCBI Taxonomy" id="32201"/>
    <lineage>
        <taxon>Eukaryota</taxon>
        <taxon>Viridiplantae</taxon>
        <taxon>Streptophyta</taxon>
        <taxon>Embryophyta</taxon>
        <taxon>Tracheophyta</taxon>
        <taxon>Spermatophyta</taxon>
        <taxon>Magnoliopsida</taxon>
        <taxon>eudicotyledons</taxon>
        <taxon>Gunneridae</taxon>
        <taxon>Pentapetalae</taxon>
        <taxon>rosids</taxon>
        <taxon>fabids</taxon>
        <taxon>Fagales</taxon>
        <taxon>Juglandaceae</taxon>
        <taxon>Carya</taxon>
    </lineage>
</organism>
<keyword evidence="1" id="KW-0489">Methyltransferase</keyword>
<dbReference type="InterPro" id="IPR001537">
    <property type="entry name" value="SpoU_MeTrfase"/>
</dbReference>
<feature type="domain" description="tRNA/rRNA methyltransferase SpoU type" evidence="3">
    <location>
        <begin position="184"/>
        <end position="331"/>
    </location>
</feature>
<evidence type="ECO:0000313" key="5">
    <source>
        <dbReference type="Proteomes" id="UP000811246"/>
    </source>
</evidence>
<dbReference type="EMBL" id="CM031831">
    <property type="protein sequence ID" value="KAG6702652.1"/>
    <property type="molecule type" value="Genomic_DNA"/>
</dbReference>
<dbReference type="AlphaFoldDB" id="A0A922JE83"/>
<evidence type="ECO:0000259" key="3">
    <source>
        <dbReference type="Pfam" id="PF00588"/>
    </source>
</evidence>
<keyword evidence="2" id="KW-0808">Transferase</keyword>